<reference evidence="2" key="1">
    <citation type="submission" date="2016-10" db="EMBL/GenBank/DDBJ databases">
        <authorList>
            <person name="Varghese N."/>
            <person name="Submissions S."/>
        </authorList>
    </citation>
    <scope>NUCLEOTIDE SEQUENCE [LARGE SCALE GENOMIC DNA]</scope>
    <source>
        <strain evidence="2">DSM 44945</strain>
    </source>
</reference>
<sequence length="120" mass="14068">MARNAINSYAEIMDWIEDLVSMETLKKAIRHDIAALSEVNLLMREPIHLMYLRALDKVNQQLQEVRSKLGSTGVKIVNIEQKEDSCEVVVRISNNDFHYPFLNEHIRAKCSEKFRLYCRM</sequence>
<organism evidence="1 2">
    <name type="scientific">Planifilum fulgidum</name>
    <dbReference type="NCBI Taxonomy" id="201973"/>
    <lineage>
        <taxon>Bacteria</taxon>
        <taxon>Bacillati</taxon>
        <taxon>Bacillota</taxon>
        <taxon>Bacilli</taxon>
        <taxon>Bacillales</taxon>
        <taxon>Thermoactinomycetaceae</taxon>
        <taxon>Planifilum</taxon>
    </lineage>
</organism>
<dbReference type="OrthoDB" id="9829384at2"/>
<dbReference type="RefSeq" id="WP_092037461.1">
    <property type="nucleotide sequence ID" value="NZ_FOOK01000010.1"/>
</dbReference>
<evidence type="ECO:0000313" key="2">
    <source>
        <dbReference type="Proteomes" id="UP000198661"/>
    </source>
</evidence>
<name>A0A1I2N228_9BACL</name>
<dbReference type="AlphaFoldDB" id="A0A1I2N228"/>
<dbReference type="Proteomes" id="UP000198661">
    <property type="component" value="Unassembled WGS sequence"/>
</dbReference>
<evidence type="ECO:0000313" key="1">
    <source>
        <dbReference type="EMBL" id="SFF95586.1"/>
    </source>
</evidence>
<protein>
    <submittedName>
        <fullName evidence="1">Uncharacterized protein</fullName>
    </submittedName>
</protein>
<dbReference type="STRING" id="201973.SAMN04488025_1107"/>
<dbReference type="InterPro" id="IPR058600">
    <property type="entry name" value="YhjD-like"/>
</dbReference>
<gene>
    <name evidence="1" type="ORF">SAMN04488025_1107</name>
</gene>
<dbReference type="EMBL" id="FOOK01000010">
    <property type="protein sequence ID" value="SFF95586.1"/>
    <property type="molecule type" value="Genomic_DNA"/>
</dbReference>
<dbReference type="Pfam" id="PF26325">
    <property type="entry name" value="YhjD"/>
    <property type="match status" value="1"/>
</dbReference>
<keyword evidence="2" id="KW-1185">Reference proteome</keyword>
<proteinExistence type="predicted"/>
<accession>A0A1I2N228</accession>